<dbReference type="EMBL" id="MT142739">
    <property type="protein sequence ID" value="QJA87890.1"/>
    <property type="molecule type" value="Genomic_DNA"/>
</dbReference>
<dbReference type="AlphaFoldDB" id="A0A6H2A3V5"/>
<gene>
    <name evidence="2" type="ORF">MM415A02162_0008</name>
    <name evidence="3" type="ORF">MM415B02872_0008</name>
    <name evidence="1" type="ORF">TM448A04617_0006</name>
</gene>
<organism evidence="1">
    <name type="scientific">viral metagenome</name>
    <dbReference type="NCBI Taxonomy" id="1070528"/>
    <lineage>
        <taxon>unclassified sequences</taxon>
        <taxon>metagenomes</taxon>
        <taxon>organismal metagenomes</taxon>
    </lineage>
</organism>
<dbReference type="EMBL" id="MT144496">
    <property type="protein sequence ID" value="QJA54321.1"/>
    <property type="molecule type" value="Genomic_DNA"/>
</dbReference>
<name>A0A6H2A3V5_9ZZZZ</name>
<reference evidence="1" key="1">
    <citation type="submission" date="2020-03" db="EMBL/GenBank/DDBJ databases">
        <title>The deep terrestrial virosphere.</title>
        <authorList>
            <person name="Holmfeldt K."/>
            <person name="Nilsson E."/>
            <person name="Simone D."/>
            <person name="Lopez-Fernandez M."/>
            <person name="Wu X."/>
            <person name="de Brujin I."/>
            <person name="Lundin D."/>
            <person name="Andersson A."/>
            <person name="Bertilsson S."/>
            <person name="Dopson M."/>
        </authorList>
    </citation>
    <scope>NUCLEOTIDE SEQUENCE</scope>
    <source>
        <strain evidence="2">MM415A02162</strain>
        <strain evidence="3">MM415B02872</strain>
        <strain evidence="1">TM448A04617</strain>
    </source>
</reference>
<accession>A0A6H2A3V5</accession>
<sequence>MKLEDIKAGLKVRAKTKSVKPNSFPRFLKRFPKGITTITGKKWSEGVYVVDICGWHFLPEDLEISNEDKQLKLFQDVI</sequence>
<evidence type="ECO:0000313" key="1">
    <source>
        <dbReference type="EMBL" id="QJA54321.1"/>
    </source>
</evidence>
<evidence type="ECO:0000313" key="3">
    <source>
        <dbReference type="EMBL" id="QJA87890.1"/>
    </source>
</evidence>
<dbReference type="EMBL" id="MT142061">
    <property type="protein sequence ID" value="QJA73904.1"/>
    <property type="molecule type" value="Genomic_DNA"/>
</dbReference>
<proteinExistence type="predicted"/>
<protein>
    <submittedName>
        <fullName evidence="1">Uncharacterized protein</fullName>
    </submittedName>
</protein>
<evidence type="ECO:0000313" key="2">
    <source>
        <dbReference type="EMBL" id="QJA73904.1"/>
    </source>
</evidence>